<dbReference type="PANTHER" id="PTHR11693:SF22">
    <property type="entry name" value="ATP SYNTHASE SUBUNIT GAMMA, MITOCHONDRIAL"/>
    <property type="match status" value="1"/>
</dbReference>
<evidence type="ECO:0000256" key="2">
    <source>
        <dbReference type="ARBA" id="ARBA00004170"/>
    </source>
</evidence>
<keyword evidence="9 10" id="KW-0066">ATP synthesis</keyword>
<comment type="similarity">
    <text evidence="3 10">Belongs to the ATPase gamma chain family.</text>
</comment>
<keyword evidence="14" id="KW-1185">Reference proteome</keyword>
<evidence type="ECO:0000256" key="4">
    <source>
        <dbReference type="ARBA" id="ARBA00022448"/>
    </source>
</evidence>
<evidence type="ECO:0000313" key="11">
    <source>
        <dbReference type="EMBL" id="MEZ6853719.1"/>
    </source>
</evidence>
<proteinExistence type="inferred from homology"/>
<dbReference type="Pfam" id="PF00231">
    <property type="entry name" value="ATP-synt"/>
    <property type="match status" value="1"/>
</dbReference>
<dbReference type="InterPro" id="IPR000131">
    <property type="entry name" value="ATP_synth_F1_gsu"/>
</dbReference>
<dbReference type="PRINTS" id="PR00126">
    <property type="entry name" value="ATPASEGAMMA"/>
</dbReference>
<evidence type="ECO:0000256" key="3">
    <source>
        <dbReference type="ARBA" id="ARBA00007681"/>
    </source>
</evidence>
<comment type="subcellular location">
    <subcellularLocation>
        <location evidence="10">Cell membrane</location>
        <topology evidence="10">Peripheral membrane protein</topology>
    </subcellularLocation>
    <subcellularLocation>
        <location evidence="2">Membrane</location>
        <topology evidence="2">Peripheral membrane protein</topology>
    </subcellularLocation>
</comment>
<dbReference type="GO" id="GO:0045259">
    <property type="term" value="C:proton-transporting ATP synthase complex"/>
    <property type="evidence" value="ECO:0007669"/>
    <property type="project" value="UniProtKB-KW"/>
</dbReference>
<dbReference type="GO" id="GO:0005886">
    <property type="term" value="C:plasma membrane"/>
    <property type="evidence" value="ECO:0007669"/>
    <property type="project" value="UniProtKB-SubCell"/>
</dbReference>
<keyword evidence="7 10" id="KW-0472">Membrane</keyword>
<dbReference type="SUPFAM" id="SSF52943">
    <property type="entry name" value="ATP synthase (F1-ATPase), gamma subunit"/>
    <property type="match status" value="1"/>
</dbReference>
<evidence type="ECO:0000256" key="10">
    <source>
        <dbReference type="HAMAP-Rule" id="MF_00815"/>
    </source>
</evidence>
<name>A0A8G2C9W4_9BACT</name>
<dbReference type="HAMAP" id="MF_00815">
    <property type="entry name" value="ATP_synth_gamma_bact"/>
    <property type="match status" value="1"/>
</dbReference>
<dbReference type="Gene3D" id="1.10.287.80">
    <property type="entry name" value="ATP synthase, gamma subunit, helix hairpin domain"/>
    <property type="match status" value="1"/>
</dbReference>
<keyword evidence="6 10" id="KW-0406">Ion transport</keyword>
<comment type="caution">
    <text evidence="12">The sequence shown here is derived from an EMBL/GenBank/DDBJ whole genome shotgun (WGS) entry which is preliminary data.</text>
</comment>
<evidence type="ECO:0000313" key="13">
    <source>
        <dbReference type="Proteomes" id="UP000184001"/>
    </source>
</evidence>
<protein>
    <recommendedName>
        <fullName evidence="10">ATP synthase gamma chain</fullName>
    </recommendedName>
    <alternativeName>
        <fullName evidence="10">ATP synthase F1 sector gamma subunit</fullName>
    </alternativeName>
    <alternativeName>
        <fullName evidence="10">F-ATPase gamma subunit</fullName>
    </alternativeName>
</protein>
<reference evidence="12 13" key="1">
    <citation type="submission" date="2016-11" db="EMBL/GenBank/DDBJ databases">
        <authorList>
            <person name="Varghese N."/>
            <person name="Submissions S."/>
        </authorList>
    </citation>
    <scope>NUCLEOTIDE SEQUENCE [LARGE SCALE GENOMIC DNA]</scope>
    <source>
        <strain evidence="12 13">DSM 17919</strain>
    </source>
</reference>
<gene>
    <name evidence="10" type="primary">atpG</name>
    <name evidence="11" type="ORF">AB2Z07_09275</name>
    <name evidence="12" type="ORF">SAMN05660830_01844</name>
</gene>
<sequence>MPSLKDVQLQIAGVKKTKQITKAMNMVASAKLRGAQSRIERFRPYAEKFYEMLGDLASKADENAHPLLEVREEIKTCAIVLATSDRGLCGSFNAGLISKANKLAKAKTAEGKEVKFYCVGKKGRDFAHKSEFDLVKGYPDVMGNFDFSLANELGMEVIHSYLTGEFDEVVLIYGEFVSMGKQIPVEQQILPMSSEHAPEVEEDDTYGVKKEFIYEPAVEGLLAELLPRFIKVQIYRGLLDTSASEHAARMAAMDNATKNCDEMVDNLTLIYNKTRQAAITSDLMDIVGGAEALKG</sequence>
<dbReference type="Proteomes" id="UP001568358">
    <property type="component" value="Unassembled WGS sequence"/>
</dbReference>
<dbReference type="RefSeq" id="WP_019999918.1">
    <property type="nucleotide sequence ID" value="NZ_CP192217.1"/>
</dbReference>
<dbReference type="InterPro" id="IPR035968">
    <property type="entry name" value="ATP_synth_F1_ATPase_gsu"/>
</dbReference>
<keyword evidence="8 10" id="KW-0139">CF(1)</keyword>
<dbReference type="GO" id="GO:0005524">
    <property type="term" value="F:ATP binding"/>
    <property type="evidence" value="ECO:0007669"/>
    <property type="project" value="UniProtKB-UniRule"/>
</dbReference>
<keyword evidence="10" id="KW-1003">Cell membrane</keyword>
<reference evidence="11 14" key="2">
    <citation type="submission" date="2024-07" db="EMBL/GenBank/DDBJ databases">
        <title>Active virus-host system and metabolic interactions in a Lokiarchaeon culture.</title>
        <authorList>
            <person name="Ponce Toledo R.I."/>
            <person name="Rodrigues Oliveira T."/>
            <person name="Schleper C."/>
        </authorList>
    </citation>
    <scope>NUCLEOTIDE SEQUENCE [LARGE SCALE GENOMIC DNA]</scope>
    <source>
        <strain evidence="11 14">B35</strain>
    </source>
</reference>
<evidence type="ECO:0000256" key="7">
    <source>
        <dbReference type="ARBA" id="ARBA00023136"/>
    </source>
</evidence>
<comment type="subunit">
    <text evidence="10">F-type ATPases have 2 components, CF(1) - the catalytic core - and CF(0) - the membrane proton channel. CF(1) has five subunits: alpha(3), beta(3), gamma(1), delta(1), epsilon(1). CF(0) has three main subunits: a, b and c.</text>
</comment>
<dbReference type="NCBIfam" id="NF009957">
    <property type="entry name" value="PRK13424.1"/>
    <property type="match status" value="1"/>
</dbReference>
<dbReference type="PANTHER" id="PTHR11693">
    <property type="entry name" value="ATP SYNTHASE GAMMA CHAIN"/>
    <property type="match status" value="1"/>
</dbReference>
<dbReference type="NCBIfam" id="TIGR01146">
    <property type="entry name" value="ATPsyn_F1gamma"/>
    <property type="match status" value="1"/>
</dbReference>
<dbReference type="Gene3D" id="3.40.1380.10">
    <property type="match status" value="1"/>
</dbReference>
<dbReference type="Proteomes" id="UP000184001">
    <property type="component" value="Unassembled WGS sequence"/>
</dbReference>
<dbReference type="CDD" id="cd12151">
    <property type="entry name" value="F1-ATPase_gamma"/>
    <property type="match status" value="1"/>
</dbReference>
<organism evidence="12 13">
    <name type="scientific">Halodesulfovibrio aestuarii</name>
    <dbReference type="NCBI Taxonomy" id="126333"/>
    <lineage>
        <taxon>Bacteria</taxon>
        <taxon>Pseudomonadati</taxon>
        <taxon>Thermodesulfobacteriota</taxon>
        <taxon>Desulfovibrionia</taxon>
        <taxon>Desulfovibrionales</taxon>
        <taxon>Desulfovibrionaceae</taxon>
        <taxon>Halodesulfovibrio</taxon>
    </lineage>
</organism>
<accession>A0A8G2C9W4</accession>
<dbReference type="GO" id="GO:0046933">
    <property type="term" value="F:proton-transporting ATP synthase activity, rotational mechanism"/>
    <property type="evidence" value="ECO:0007669"/>
    <property type="project" value="UniProtKB-UniRule"/>
</dbReference>
<evidence type="ECO:0000313" key="14">
    <source>
        <dbReference type="Proteomes" id="UP001568358"/>
    </source>
</evidence>
<comment type="function">
    <text evidence="1 10">Produces ATP from ADP in the presence of a proton gradient across the membrane. The gamma chain is believed to be important in regulating ATPase activity and the flow of protons through the CF(0) complex.</text>
</comment>
<keyword evidence="5 10" id="KW-0375">Hydrogen ion transport</keyword>
<dbReference type="EMBL" id="JBFSOO010000006">
    <property type="protein sequence ID" value="MEZ6853719.1"/>
    <property type="molecule type" value="Genomic_DNA"/>
</dbReference>
<evidence type="ECO:0000256" key="6">
    <source>
        <dbReference type="ARBA" id="ARBA00023065"/>
    </source>
</evidence>
<dbReference type="EMBL" id="FQZR01000004">
    <property type="protein sequence ID" value="SHJ22158.1"/>
    <property type="molecule type" value="Genomic_DNA"/>
</dbReference>
<evidence type="ECO:0000256" key="9">
    <source>
        <dbReference type="ARBA" id="ARBA00023310"/>
    </source>
</evidence>
<evidence type="ECO:0000256" key="5">
    <source>
        <dbReference type="ARBA" id="ARBA00022781"/>
    </source>
</evidence>
<evidence type="ECO:0000313" key="12">
    <source>
        <dbReference type="EMBL" id="SHJ22158.1"/>
    </source>
</evidence>
<evidence type="ECO:0000256" key="8">
    <source>
        <dbReference type="ARBA" id="ARBA00023196"/>
    </source>
</evidence>
<dbReference type="GO" id="GO:0042777">
    <property type="term" value="P:proton motive force-driven plasma membrane ATP synthesis"/>
    <property type="evidence" value="ECO:0007669"/>
    <property type="project" value="UniProtKB-UniRule"/>
</dbReference>
<dbReference type="AlphaFoldDB" id="A0A8G2C9W4"/>
<evidence type="ECO:0000256" key="1">
    <source>
        <dbReference type="ARBA" id="ARBA00003456"/>
    </source>
</evidence>
<keyword evidence="4 10" id="KW-0813">Transport</keyword>